<name>A0A0A1TPS8_9HYPO</name>
<evidence type="ECO:0000313" key="2">
    <source>
        <dbReference type="Proteomes" id="UP000039046"/>
    </source>
</evidence>
<accession>A0A0A1TPS8</accession>
<gene>
    <name evidence="1" type="ORF">VHEMI09268</name>
</gene>
<evidence type="ECO:0000313" key="1">
    <source>
        <dbReference type="EMBL" id="CEJ93695.1"/>
    </source>
</evidence>
<dbReference type="EMBL" id="CDHN01000006">
    <property type="protein sequence ID" value="CEJ93695.1"/>
    <property type="molecule type" value="Genomic_DNA"/>
</dbReference>
<sequence>MASNVYEGYDTWAKEVSLPSRNATIATQFLQTAPASRKGKLEPLFPKVANDQVNFRLVQPNYIAVGYYYNQGDPAVQEIARHCYISPYVDDCLGQWLFNFILRALGYFNGRDANLSLVAYSTDASTKCNYISGDYGQGPNKRTCPDNSTISTANPFIDSTMGIKAQAKNSPCRRNLTDEQMRELAFLMDQVNAMTYTALAAQVQTSLIDAHQNVMIRARHTLESARTDTCPEEVTGNGCKSTVE</sequence>
<keyword evidence="2" id="KW-1185">Reference proteome</keyword>
<organism evidence="1 2">
    <name type="scientific">[Torrubiella] hemipterigena</name>
    <dbReference type="NCBI Taxonomy" id="1531966"/>
    <lineage>
        <taxon>Eukaryota</taxon>
        <taxon>Fungi</taxon>
        <taxon>Dikarya</taxon>
        <taxon>Ascomycota</taxon>
        <taxon>Pezizomycotina</taxon>
        <taxon>Sordariomycetes</taxon>
        <taxon>Hypocreomycetidae</taxon>
        <taxon>Hypocreales</taxon>
        <taxon>Clavicipitaceae</taxon>
        <taxon>Clavicipitaceae incertae sedis</taxon>
        <taxon>'Torrubiella' clade</taxon>
    </lineage>
</organism>
<dbReference type="AlphaFoldDB" id="A0A0A1TPS8"/>
<proteinExistence type="predicted"/>
<dbReference type="Proteomes" id="UP000039046">
    <property type="component" value="Unassembled WGS sequence"/>
</dbReference>
<protein>
    <submittedName>
        <fullName evidence="1">Uncharacterized protein</fullName>
    </submittedName>
</protein>
<dbReference type="HOGENOM" id="CLU_1138686_0_0_1"/>
<reference evidence="1 2" key="1">
    <citation type="journal article" date="2015" name="Genome Announc.">
        <title>Draft Genome Sequence and Gene Annotation of the Entomopathogenic Fungus Verticillium hemipterigenum.</title>
        <authorList>
            <person name="Horn F."/>
            <person name="Habel A."/>
            <person name="Scharf D.H."/>
            <person name="Dworschak J."/>
            <person name="Brakhage A.A."/>
            <person name="Guthke R."/>
            <person name="Hertweck C."/>
            <person name="Linde J."/>
        </authorList>
    </citation>
    <scope>NUCLEOTIDE SEQUENCE [LARGE SCALE GENOMIC DNA]</scope>
</reference>